<dbReference type="InterPro" id="IPR003728">
    <property type="entry name" value="Ribosome_maturation_RimP"/>
</dbReference>
<proteinExistence type="inferred from homology"/>
<keyword evidence="1 3" id="KW-0963">Cytoplasm</keyword>
<feature type="region of interest" description="Disordered" evidence="4">
    <location>
        <begin position="196"/>
        <end position="218"/>
    </location>
</feature>
<evidence type="ECO:0000313" key="8">
    <source>
        <dbReference type="Proteomes" id="UP001304769"/>
    </source>
</evidence>
<dbReference type="InterPro" id="IPR028989">
    <property type="entry name" value="RimP_N"/>
</dbReference>
<reference evidence="7 8" key="1">
    <citation type="submission" date="2023-12" db="EMBL/GenBank/DDBJ databases">
        <title>Sinomonas terricola sp. nov, isolated from litchi orchard soil in Guangdong, PR China.</title>
        <authorList>
            <person name="Jiaxin W."/>
            <person name="Yang Z."/>
            <person name="Honghui Z."/>
        </authorList>
    </citation>
    <scope>NUCLEOTIDE SEQUENCE [LARGE SCALE GENOMIC DNA]</scope>
    <source>
        <strain evidence="7 8">JGH33</strain>
    </source>
</reference>
<comment type="function">
    <text evidence="3">Required for maturation of 30S ribosomal subunits.</text>
</comment>
<dbReference type="PANTHER" id="PTHR33867">
    <property type="entry name" value="RIBOSOME MATURATION FACTOR RIMP"/>
    <property type="match status" value="1"/>
</dbReference>
<dbReference type="PANTHER" id="PTHR33867:SF1">
    <property type="entry name" value="RIBOSOME MATURATION FACTOR RIMP"/>
    <property type="match status" value="1"/>
</dbReference>
<dbReference type="SUPFAM" id="SSF75420">
    <property type="entry name" value="YhbC-like, N-terminal domain"/>
    <property type="match status" value="1"/>
</dbReference>
<evidence type="ECO:0000256" key="1">
    <source>
        <dbReference type="ARBA" id="ARBA00022490"/>
    </source>
</evidence>
<accession>A0ABU5T500</accession>
<dbReference type="InterPro" id="IPR036847">
    <property type="entry name" value="RimP_C_sf"/>
</dbReference>
<dbReference type="HAMAP" id="MF_01077">
    <property type="entry name" value="RimP"/>
    <property type="match status" value="1"/>
</dbReference>
<dbReference type="Proteomes" id="UP001304769">
    <property type="component" value="Unassembled WGS sequence"/>
</dbReference>
<name>A0ABU5T500_9MICC</name>
<feature type="domain" description="Ribosome maturation factor RimP C-terminal" evidence="6">
    <location>
        <begin position="116"/>
        <end position="188"/>
    </location>
</feature>
<comment type="similarity">
    <text evidence="3">Belongs to the RimP family.</text>
</comment>
<keyword evidence="2 3" id="KW-0690">Ribosome biogenesis</keyword>
<organism evidence="7 8">
    <name type="scientific">Sinomonas terricola</name>
    <dbReference type="NCBI Taxonomy" id="3110330"/>
    <lineage>
        <taxon>Bacteria</taxon>
        <taxon>Bacillati</taxon>
        <taxon>Actinomycetota</taxon>
        <taxon>Actinomycetes</taxon>
        <taxon>Micrococcales</taxon>
        <taxon>Micrococcaceae</taxon>
        <taxon>Sinomonas</taxon>
    </lineage>
</organism>
<comment type="caution">
    <text evidence="7">The sequence shown here is derived from an EMBL/GenBank/DDBJ whole genome shotgun (WGS) entry which is preliminary data.</text>
</comment>
<dbReference type="CDD" id="cd01734">
    <property type="entry name" value="YlxS_C"/>
    <property type="match status" value="1"/>
</dbReference>
<keyword evidence="8" id="KW-1185">Reference proteome</keyword>
<dbReference type="InterPro" id="IPR028998">
    <property type="entry name" value="RimP_C"/>
</dbReference>
<evidence type="ECO:0000256" key="3">
    <source>
        <dbReference type="HAMAP-Rule" id="MF_01077"/>
    </source>
</evidence>
<evidence type="ECO:0000313" key="7">
    <source>
        <dbReference type="EMBL" id="MEA5454589.1"/>
    </source>
</evidence>
<dbReference type="Gene3D" id="3.30.300.70">
    <property type="entry name" value="RimP-like superfamily, N-terminal"/>
    <property type="match status" value="1"/>
</dbReference>
<dbReference type="RefSeq" id="WP_323278428.1">
    <property type="nucleotide sequence ID" value="NZ_JAYGGQ010000004.1"/>
</dbReference>
<feature type="domain" description="Ribosome maturation factor RimP N-terminal" evidence="5">
    <location>
        <begin position="34"/>
        <end position="112"/>
    </location>
</feature>
<evidence type="ECO:0000259" key="5">
    <source>
        <dbReference type="Pfam" id="PF02576"/>
    </source>
</evidence>
<dbReference type="Pfam" id="PF02576">
    <property type="entry name" value="RimP_N"/>
    <property type="match status" value="1"/>
</dbReference>
<dbReference type="SUPFAM" id="SSF74942">
    <property type="entry name" value="YhbC-like, C-terminal domain"/>
    <property type="match status" value="1"/>
</dbReference>
<protein>
    <recommendedName>
        <fullName evidence="3">Ribosome maturation factor RimP</fullName>
    </recommendedName>
</protein>
<gene>
    <name evidence="3 7" type="primary">rimP</name>
    <name evidence="7" type="ORF">SPF06_07630</name>
</gene>
<dbReference type="EMBL" id="JAYGGQ010000004">
    <property type="protein sequence ID" value="MEA5454589.1"/>
    <property type="molecule type" value="Genomic_DNA"/>
</dbReference>
<evidence type="ECO:0000259" key="6">
    <source>
        <dbReference type="Pfam" id="PF17384"/>
    </source>
</evidence>
<dbReference type="Pfam" id="PF17384">
    <property type="entry name" value="DUF150_C"/>
    <property type="match status" value="1"/>
</dbReference>
<evidence type="ECO:0000256" key="2">
    <source>
        <dbReference type="ARBA" id="ARBA00022517"/>
    </source>
</evidence>
<comment type="subcellular location">
    <subcellularLocation>
        <location evidence="3">Cytoplasm</location>
    </subcellularLocation>
</comment>
<dbReference type="InterPro" id="IPR035956">
    <property type="entry name" value="RimP_N_sf"/>
</dbReference>
<sequence>MSEPQSEPAHRDARPGREAVGAPFAAEEARLHALLEPAVQAHRLFLEGITIKAAGAHRTVHVVVDLPQEETGGVGLDVIAEISRELSTVLDGTAGTFADNRPYDLEVSSPGVARPLTEPRHWHRARGRLVKVNVIQGENVTGRLTQVTDDGVTLVPDLPALKGVKPKQGESVTLPFSRIRSGRVEIEFARLDEFPEDAFAPLESDTESSDSDTDAEEA</sequence>
<evidence type="ECO:0000256" key="4">
    <source>
        <dbReference type="SAM" id="MobiDB-lite"/>
    </source>
</evidence>
<feature type="compositionally biased region" description="Acidic residues" evidence="4">
    <location>
        <begin position="204"/>
        <end position="218"/>
    </location>
</feature>